<dbReference type="Pfam" id="PF02671">
    <property type="entry name" value="PAH"/>
    <property type="match status" value="3"/>
</dbReference>
<feature type="domain" description="Histone deacetylase interacting" evidence="9">
    <location>
        <begin position="885"/>
        <end position="985"/>
    </location>
</feature>
<dbReference type="InterPro" id="IPR031693">
    <property type="entry name" value="Sin3_C"/>
</dbReference>
<evidence type="ECO:0000256" key="7">
    <source>
        <dbReference type="PROSITE-ProRule" id="PRU00810"/>
    </source>
</evidence>
<dbReference type="FunFam" id="1.20.1160.11:FF:000003">
    <property type="entry name" value="Paired amphipathic helix SIN3-like protein"/>
    <property type="match status" value="1"/>
</dbReference>
<dbReference type="InterPro" id="IPR036600">
    <property type="entry name" value="PAH_sf"/>
</dbReference>
<feature type="region of interest" description="Disordered" evidence="8">
    <location>
        <begin position="755"/>
        <end position="798"/>
    </location>
</feature>
<reference evidence="10 11" key="1">
    <citation type="submission" date="2016-08" db="EMBL/GenBank/DDBJ databases">
        <title>Genomes of anaerobic fungi encode conserved fungal cellulosomes for biomass hydrolysis.</title>
        <authorList>
            <consortium name="DOE Joint Genome Institute"/>
            <person name="Haitjema C.H."/>
            <person name="Gilmore S.P."/>
            <person name="Henske J.K."/>
            <person name="Solomon K.V."/>
            <person name="De Groot R."/>
            <person name="Kuo A."/>
            <person name="Mondo S.J."/>
            <person name="Salamov A.A."/>
            <person name="Labutti K."/>
            <person name="Zhao Z."/>
            <person name="Chiniquy J."/>
            <person name="Barry K."/>
            <person name="Brewer H.M."/>
            <person name="Purvine S.O."/>
            <person name="Wright A.T."/>
            <person name="Boxma B."/>
            <person name="Van Alen T."/>
            <person name="Hackstein J.H."/>
            <person name="Baker S.E."/>
            <person name="Grigoriev I.V."/>
            <person name="O'Malley M.A."/>
        </authorList>
    </citation>
    <scope>NUCLEOTIDE SEQUENCE [LARGE SCALE GENOMIC DNA]</scope>
    <source>
        <strain evidence="11">finn</strain>
    </source>
</reference>
<dbReference type="STRING" id="1754191.A0A1Y1VHW5"/>
<dbReference type="Gene3D" id="1.20.1160.11">
    <property type="entry name" value="Paired amphipathic helix"/>
    <property type="match status" value="3"/>
</dbReference>
<feature type="compositionally biased region" description="Low complexity" evidence="8">
    <location>
        <begin position="271"/>
        <end position="308"/>
    </location>
</feature>
<dbReference type="Proteomes" id="UP000193719">
    <property type="component" value="Unassembled WGS sequence"/>
</dbReference>
<evidence type="ECO:0000256" key="4">
    <source>
        <dbReference type="ARBA" id="ARBA00023015"/>
    </source>
</evidence>
<evidence type="ECO:0000313" key="10">
    <source>
        <dbReference type="EMBL" id="ORX55361.1"/>
    </source>
</evidence>
<keyword evidence="6 7" id="KW-0539">Nucleus</keyword>
<evidence type="ECO:0000256" key="8">
    <source>
        <dbReference type="SAM" id="MobiDB-lite"/>
    </source>
</evidence>
<feature type="compositionally biased region" description="Low complexity" evidence="8">
    <location>
        <begin position="760"/>
        <end position="780"/>
    </location>
</feature>
<evidence type="ECO:0000256" key="1">
    <source>
        <dbReference type="ARBA" id="ARBA00004123"/>
    </source>
</evidence>
<dbReference type="Pfam" id="PF08295">
    <property type="entry name" value="Sin3_corepress"/>
    <property type="match status" value="1"/>
</dbReference>
<protein>
    <recommendedName>
        <fullName evidence="9">Histone deacetylase interacting domain-containing protein</fullName>
    </recommendedName>
</protein>
<dbReference type="PANTHER" id="PTHR12346:SF0">
    <property type="entry name" value="SIN3A, ISOFORM G"/>
    <property type="match status" value="1"/>
</dbReference>
<dbReference type="GO" id="GO:0000122">
    <property type="term" value="P:negative regulation of transcription by RNA polymerase II"/>
    <property type="evidence" value="ECO:0007669"/>
    <property type="project" value="TreeGrafter"/>
</dbReference>
<keyword evidence="5" id="KW-0804">Transcription</keyword>
<name>A0A1Y1VHW5_9FUNG</name>
<dbReference type="InterPro" id="IPR003822">
    <property type="entry name" value="PAH"/>
</dbReference>
<feature type="compositionally biased region" description="Basic residues" evidence="8">
    <location>
        <begin position="196"/>
        <end position="209"/>
    </location>
</feature>
<feature type="compositionally biased region" description="Polar residues" evidence="8">
    <location>
        <begin position="91"/>
        <end position="130"/>
    </location>
</feature>
<gene>
    <name evidence="10" type="ORF">BCR36DRAFT_581393</name>
</gene>
<feature type="region of interest" description="Disordered" evidence="8">
    <location>
        <begin position="1"/>
        <end position="64"/>
    </location>
</feature>
<feature type="compositionally biased region" description="Polar residues" evidence="8">
    <location>
        <begin position="32"/>
        <end position="51"/>
    </location>
</feature>
<dbReference type="PROSITE" id="PS51477">
    <property type="entry name" value="PAH"/>
    <property type="match status" value="3"/>
</dbReference>
<proteinExistence type="predicted"/>
<comment type="caution">
    <text evidence="10">The sequence shown here is derived from an EMBL/GenBank/DDBJ whole genome shotgun (WGS) entry which is preliminary data.</text>
</comment>
<keyword evidence="4" id="KW-0805">Transcription regulation</keyword>
<dbReference type="SUPFAM" id="SSF47762">
    <property type="entry name" value="PAH2 domain"/>
    <property type="match status" value="3"/>
</dbReference>
<evidence type="ECO:0000256" key="3">
    <source>
        <dbReference type="ARBA" id="ARBA00022737"/>
    </source>
</evidence>
<organism evidence="10 11">
    <name type="scientific">Piromyces finnis</name>
    <dbReference type="NCBI Taxonomy" id="1754191"/>
    <lineage>
        <taxon>Eukaryota</taxon>
        <taxon>Fungi</taxon>
        <taxon>Fungi incertae sedis</taxon>
        <taxon>Chytridiomycota</taxon>
        <taxon>Chytridiomycota incertae sedis</taxon>
        <taxon>Neocallimastigomycetes</taxon>
        <taxon>Neocallimastigales</taxon>
        <taxon>Neocallimastigaceae</taxon>
        <taxon>Piromyces</taxon>
    </lineage>
</organism>
<feature type="compositionally biased region" description="Low complexity" evidence="8">
    <location>
        <begin position="164"/>
        <end position="194"/>
    </location>
</feature>
<dbReference type="SMART" id="SM00761">
    <property type="entry name" value="HDAC_interact"/>
    <property type="match status" value="1"/>
</dbReference>
<dbReference type="GO" id="GO:0010628">
    <property type="term" value="P:positive regulation of gene expression"/>
    <property type="evidence" value="ECO:0007669"/>
    <property type="project" value="UniProtKB-ARBA"/>
</dbReference>
<dbReference type="PANTHER" id="PTHR12346">
    <property type="entry name" value="SIN3B-RELATED"/>
    <property type="match status" value="1"/>
</dbReference>
<dbReference type="InterPro" id="IPR039774">
    <property type="entry name" value="Sin3-like"/>
</dbReference>
<feature type="compositionally biased region" description="Low complexity" evidence="8">
    <location>
        <begin position="461"/>
        <end position="484"/>
    </location>
</feature>
<dbReference type="GO" id="GO:0033698">
    <property type="term" value="C:Rpd3L complex"/>
    <property type="evidence" value="ECO:0007669"/>
    <property type="project" value="UniProtKB-ARBA"/>
</dbReference>
<sequence>MYNNTPKLPPINQPDHISQNKLPPAKELLRNDNLNMSTPPSHNLFSYNQTDSMDKPNQRNDLPSHPINKMPMHNMPGKQISHSMPIHVQKTQNKPVSNIQSQMPNQNPILSPNQMGNIQSPMQQQMSLIPSQSNSNINSTAQNSSSSSSSMQQQPPSSQPPSSQPSMQNNQYNYNQPPPSNMANNQLNQNAINQKGLKHRQKPKPKPKIKGNPPNIQPMQPLQPAPSQNHSINPNILSNIQQGQNMTNIPLPPQNNSMGTIINGRNPMPPMNNASNSSIATSTNQSIPLSRGNNNSNNNGPMNQNYPNSAPPMNGLLPSHNRPQQMPNNDININNSQNNDYRPLNVKDALVYLDQVKEQFNNSPQVYNQFLDIMKEFKSENLSTPGVIERVSTLFKDHPNLIIGFNTFLPPGYRIEPPANGQETVKVITPNNQMNMQPNHMMMNMNPQQSMQNNNQQPQNQIQFYNNNNNDNNQQNFNSNDQNMKMMPSTGNSFNNSNNMNLNKQKSPLNSQRRSLPNIMPMNNNMQQPMPYNNNMMNNSNINNNNNNNNRDMPYSNRKRAPVEFNHAINFVNKIKTRFINEPGKYKQFLEILQIYQKEQKPIQEVYSQVQVLFQNELDLLEEFKNFLPDSTQASIITNNNNIINKQMRPIQAKMQSNPSNRNIIQNNENINNNMQINNNYQQSHQQIYQNSINMHPSQKPMYQMDNNIPNNQNMQQNMNMPIQNQIQPQPNDIQNHNKRQGPYQINQIKPHKRALQPSNNNNINNNNNMQFSNKNQNMQYSSHPPNKKYKISKDEKQNSSEDMVFFNKARQVIGNKADYDKFLQVLNQFSQEIINSKTLVEKVGPYLGRSPELFKWFKSFIKYNDEETISNIPAVKSINDENNTYEFVGKSYYKAPEKLSSLKCSGRDELCNSVLNDKYTSRSISINGKTPNFIPINIFDEVLYNCEEERYKFDYNLSICRHAIEIFELMGIKLSNLPNEEKERFKFFNSINETSRIICRKAIKKLYTKEYENDIVNAVNENPNVAIPLLLKRLRQKEDEWSHFQREWNKLWCQINKNNINRALDHLASSYKINEKLNLNNQIFINQIEKLYKEGLVHHHTEDFTMDEESYDDNKKYHYSLKFLDSNVLQDLHILIRQYLKAENINNEDYNKVENFFEKFLSEFFSETFDISAEEDIEIDRMLRKELNPSEVAAMGINESNGKSVIKAFHKIGENDKNEANTTFTQNVEPTNNSVSVSITTRETENGGITTTYYHTNKNLALNIEVESSQSEMDIDNSSFIGSKNEDIVNAKKKRNERNMDVEDWRRRARIGHIQHQNESYIFYADSHFYCFFRLLHVLYRRLMHVKEISLLKIKNPSSIKKYPDIYKDKLQLIMKLIDKKCTQLKFEEESKKLLGNEAYKLFTINKIIAKTVEEIDFILKSDKTEELLNISRKYHQLAKDGDPKTINEEYFKYLLEVNNLLNASQIYKMEYNTSKKMLKIKLIKANDIVNMKNISIQLHKWKDFIKSFCLLQVDNNEILKSKKIRTPYMKRNLKSNLEYVNKQQFPEYSIYKSGLKFLICPKNYQIKYVMNSEDYYIKYGSKVENLQKKEEIIKKMKKKKFLDWLDTKAIQNPK</sequence>
<evidence type="ECO:0000256" key="6">
    <source>
        <dbReference type="ARBA" id="ARBA00023242"/>
    </source>
</evidence>
<feature type="region of interest" description="Disordered" evidence="8">
    <location>
        <begin position="461"/>
        <end position="512"/>
    </location>
</feature>
<keyword evidence="11" id="KW-1185">Reference proteome</keyword>
<reference evidence="10 11" key="2">
    <citation type="submission" date="2016-08" db="EMBL/GenBank/DDBJ databases">
        <title>Pervasive Adenine N6-methylation of Active Genes in Fungi.</title>
        <authorList>
            <consortium name="DOE Joint Genome Institute"/>
            <person name="Mondo S.J."/>
            <person name="Dannebaum R.O."/>
            <person name="Kuo R.C."/>
            <person name="Labutti K."/>
            <person name="Haridas S."/>
            <person name="Kuo A."/>
            <person name="Salamov A."/>
            <person name="Ahrendt S.R."/>
            <person name="Lipzen A."/>
            <person name="Sullivan W."/>
            <person name="Andreopoulos W.B."/>
            <person name="Clum A."/>
            <person name="Lindquist E."/>
            <person name="Daum C."/>
            <person name="Ramamoorthy G.K."/>
            <person name="Gryganskyi A."/>
            <person name="Culley D."/>
            <person name="Magnuson J.K."/>
            <person name="James T.Y."/>
            <person name="O'Malley M.A."/>
            <person name="Stajich J.E."/>
            <person name="Spatafora J.W."/>
            <person name="Visel A."/>
            <person name="Grigoriev I.V."/>
        </authorList>
    </citation>
    <scope>NUCLEOTIDE SEQUENCE [LARGE SCALE GENOMIC DNA]</scope>
    <source>
        <strain evidence="11">finn</strain>
    </source>
</reference>
<dbReference type="GO" id="GO:0003714">
    <property type="term" value="F:transcription corepressor activity"/>
    <property type="evidence" value="ECO:0007669"/>
    <property type="project" value="InterPro"/>
</dbReference>
<dbReference type="OrthoDB" id="10265969at2759"/>
<comment type="subcellular location">
    <subcellularLocation>
        <location evidence="1 7">Nucleus</location>
    </subcellularLocation>
</comment>
<dbReference type="EMBL" id="MCFH01000009">
    <property type="protein sequence ID" value="ORX55361.1"/>
    <property type="molecule type" value="Genomic_DNA"/>
</dbReference>
<feature type="compositionally biased region" description="Low complexity" evidence="8">
    <location>
        <begin position="492"/>
        <end position="503"/>
    </location>
</feature>
<dbReference type="InterPro" id="IPR013194">
    <property type="entry name" value="HDAC_interact_dom"/>
</dbReference>
<evidence type="ECO:0000256" key="2">
    <source>
        <dbReference type="ARBA" id="ARBA00022491"/>
    </source>
</evidence>
<keyword evidence="3" id="KW-0677">Repeat</keyword>
<dbReference type="FunFam" id="1.20.1160.11:FF:000001">
    <property type="entry name" value="Paired amphipathic helix protein Sin3"/>
    <property type="match status" value="1"/>
</dbReference>
<feature type="region of interest" description="Disordered" evidence="8">
    <location>
        <begin position="264"/>
        <end position="340"/>
    </location>
</feature>
<evidence type="ECO:0000313" key="11">
    <source>
        <dbReference type="Proteomes" id="UP000193719"/>
    </source>
</evidence>
<feature type="compositionally biased region" description="Low complexity" evidence="8">
    <location>
        <begin position="131"/>
        <end position="156"/>
    </location>
</feature>
<feature type="region of interest" description="Disordered" evidence="8">
    <location>
        <begin position="91"/>
        <end position="230"/>
    </location>
</feature>
<keyword evidence="2" id="KW-0678">Repressor</keyword>
<evidence type="ECO:0000256" key="5">
    <source>
        <dbReference type="ARBA" id="ARBA00023163"/>
    </source>
</evidence>
<accession>A0A1Y1VHW5</accession>
<evidence type="ECO:0000259" key="9">
    <source>
        <dbReference type="SMART" id="SM00761"/>
    </source>
</evidence>
<feature type="compositionally biased region" description="Low complexity" evidence="8">
    <location>
        <begin position="328"/>
        <end position="340"/>
    </location>
</feature>
<dbReference type="Pfam" id="PF16879">
    <property type="entry name" value="Sin3a_C"/>
    <property type="match status" value="1"/>
</dbReference>
<dbReference type="FunFam" id="1.20.1160.11:FF:000002">
    <property type="entry name" value="Paired amphipathic helix protein SIN3"/>
    <property type="match status" value="1"/>
</dbReference>